<protein>
    <submittedName>
        <fullName evidence="2">Uncharacterized protein</fullName>
    </submittedName>
</protein>
<dbReference type="EMBL" id="KV417298">
    <property type="protein sequence ID" value="KZO93889.1"/>
    <property type="molecule type" value="Genomic_DNA"/>
</dbReference>
<feature type="region of interest" description="Disordered" evidence="1">
    <location>
        <begin position="135"/>
        <end position="154"/>
    </location>
</feature>
<organism evidence="2 3">
    <name type="scientific">Calocera viscosa (strain TUFC12733)</name>
    <dbReference type="NCBI Taxonomy" id="1330018"/>
    <lineage>
        <taxon>Eukaryota</taxon>
        <taxon>Fungi</taxon>
        <taxon>Dikarya</taxon>
        <taxon>Basidiomycota</taxon>
        <taxon>Agaricomycotina</taxon>
        <taxon>Dacrymycetes</taxon>
        <taxon>Dacrymycetales</taxon>
        <taxon>Dacrymycetaceae</taxon>
        <taxon>Calocera</taxon>
    </lineage>
</organism>
<dbReference type="AlphaFoldDB" id="A0A167JTM1"/>
<accession>A0A167JTM1</accession>
<reference evidence="2 3" key="1">
    <citation type="journal article" date="2016" name="Mol. Biol. Evol.">
        <title>Comparative Genomics of Early-Diverging Mushroom-Forming Fungi Provides Insights into the Origins of Lignocellulose Decay Capabilities.</title>
        <authorList>
            <person name="Nagy L.G."/>
            <person name="Riley R."/>
            <person name="Tritt A."/>
            <person name="Adam C."/>
            <person name="Daum C."/>
            <person name="Floudas D."/>
            <person name="Sun H."/>
            <person name="Yadav J.S."/>
            <person name="Pangilinan J."/>
            <person name="Larsson K.H."/>
            <person name="Matsuura K."/>
            <person name="Barry K."/>
            <person name="Labutti K."/>
            <person name="Kuo R."/>
            <person name="Ohm R.A."/>
            <person name="Bhattacharya S.S."/>
            <person name="Shirouzu T."/>
            <person name="Yoshinaga Y."/>
            <person name="Martin F.M."/>
            <person name="Grigoriev I.V."/>
            <person name="Hibbett D.S."/>
        </authorList>
    </citation>
    <scope>NUCLEOTIDE SEQUENCE [LARGE SCALE GENOMIC DNA]</scope>
    <source>
        <strain evidence="2 3">TUFC12733</strain>
    </source>
</reference>
<evidence type="ECO:0000256" key="1">
    <source>
        <dbReference type="SAM" id="MobiDB-lite"/>
    </source>
</evidence>
<dbReference type="OrthoDB" id="10256055at2759"/>
<evidence type="ECO:0000313" key="2">
    <source>
        <dbReference type="EMBL" id="KZO93889.1"/>
    </source>
</evidence>
<evidence type="ECO:0000313" key="3">
    <source>
        <dbReference type="Proteomes" id="UP000076738"/>
    </source>
</evidence>
<dbReference type="PANTHER" id="PTHR41677">
    <property type="entry name" value="YALI0B19030P"/>
    <property type="match status" value="1"/>
</dbReference>
<sequence length="327" mass="36587">MAIFDPAVHLAYEAPKHFLTMSDLGLGHLKTLSPIACTDPFPLLNLEGVKALREEIFSKPVIESYRREHVLAKCQLRGFAPHIGPFTEALWTHPATIQACSDAAGMELVPIMPYELGHTNIQALDGLDSLGRDPLPPLPPLVPHDSDTESLDDEAPEVEKVVGWHVDSYPWVCVVMLSDASSMMGGDTALEGGDGKIYRVRGPELGWAVMLQGKYINHMACGAWNSRERVTMVTSYRAKDSSLIDDSTLKTIRMCSDTNEIYLQWASYRLKLLSERFRAKYDQIEEKKSEAGLQVAGKFKDILGKDDFKEWVGEQIKYLQMTMDEIV</sequence>
<dbReference type="Proteomes" id="UP000076738">
    <property type="component" value="Unassembled WGS sequence"/>
</dbReference>
<name>A0A167JTM1_CALVF</name>
<keyword evidence="3" id="KW-1185">Reference proteome</keyword>
<dbReference type="STRING" id="1330018.A0A167JTM1"/>
<dbReference type="PANTHER" id="PTHR41677:SF1">
    <property type="entry name" value="FE2OG DIOXYGENASE DOMAIN-CONTAINING PROTEIN"/>
    <property type="match status" value="1"/>
</dbReference>
<gene>
    <name evidence="2" type="ORF">CALVIDRAFT_235908</name>
</gene>
<proteinExistence type="predicted"/>